<evidence type="ECO:0000313" key="2">
    <source>
        <dbReference type="EMBL" id="KAK1800614.1"/>
    </source>
</evidence>
<feature type="compositionally biased region" description="Polar residues" evidence="1">
    <location>
        <begin position="114"/>
        <end position="123"/>
    </location>
</feature>
<gene>
    <name evidence="2" type="ORF">P4O66_005822</name>
</gene>
<feature type="compositionally biased region" description="Pro residues" evidence="1">
    <location>
        <begin position="146"/>
        <end position="156"/>
    </location>
</feature>
<dbReference type="EMBL" id="JAROKS010000010">
    <property type="protein sequence ID" value="KAK1800614.1"/>
    <property type="molecule type" value="Genomic_DNA"/>
</dbReference>
<evidence type="ECO:0000313" key="3">
    <source>
        <dbReference type="Proteomes" id="UP001239994"/>
    </source>
</evidence>
<keyword evidence="3" id="KW-1185">Reference proteome</keyword>
<dbReference type="PANTHER" id="PTHR16537:SF1">
    <property type="entry name" value="PROTEIN ZNRD2"/>
    <property type="match status" value="1"/>
</dbReference>
<evidence type="ECO:0008006" key="4">
    <source>
        <dbReference type="Google" id="ProtNLM"/>
    </source>
</evidence>
<evidence type="ECO:0000256" key="1">
    <source>
        <dbReference type="SAM" id="MobiDB-lite"/>
    </source>
</evidence>
<dbReference type="InterPro" id="IPR009563">
    <property type="entry name" value="SSSCA1"/>
</dbReference>
<name>A0AAD9E1A9_9TELE</name>
<dbReference type="PANTHER" id="PTHR16537">
    <property type="entry name" value="SJOEGREN SYNDROME/SCLERODERMA AUTOANTIGEN 1"/>
    <property type="match status" value="1"/>
</dbReference>
<comment type="caution">
    <text evidence="2">The sequence shown here is derived from an EMBL/GenBank/DDBJ whole genome shotgun (WGS) entry which is preliminary data.</text>
</comment>
<protein>
    <recommendedName>
        <fullName evidence="4">Zinc ribbon domain containing 2</fullName>
    </recommendedName>
</protein>
<accession>A0AAD9E1A9</accession>
<proteinExistence type="predicted"/>
<reference evidence="2" key="1">
    <citation type="submission" date="2023-03" db="EMBL/GenBank/DDBJ databases">
        <title>Electrophorus voltai genome.</title>
        <authorList>
            <person name="Bian C."/>
        </authorList>
    </citation>
    <scope>NUCLEOTIDE SEQUENCE</scope>
    <source>
        <strain evidence="2">CB-2022</strain>
        <tissue evidence="2">Muscle</tissue>
    </source>
</reference>
<organism evidence="2 3">
    <name type="scientific">Electrophorus voltai</name>
    <dbReference type="NCBI Taxonomy" id="2609070"/>
    <lineage>
        <taxon>Eukaryota</taxon>
        <taxon>Metazoa</taxon>
        <taxon>Chordata</taxon>
        <taxon>Craniata</taxon>
        <taxon>Vertebrata</taxon>
        <taxon>Euteleostomi</taxon>
        <taxon>Actinopterygii</taxon>
        <taxon>Neopterygii</taxon>
        <taxon>Teleostei</taxon>
        <taxon>Ostariophysi</taxon>
        <taxon>Gymnotiformes</taxon>
        <taxon>Gymnotoidei</taxon>
        <taxon>Gymnotidae</taxon>
        <taxon>Electrophorus</taxon>
    </lineage>
</organism>
<feature type="compositionally biased region" description="Polar residues" evidence="1">
    <location>
        <begin position="165"/>
        <end position="184"/>
    </location>
</feature>
<feature type="region of interest" description="Disordered" evidence="1">
    <location>
        <begin position="134"/>
        <end position="184"/>
    </location>
</feature>
<dbReference type="Proteomes" id="UP001239994">
    <property type="component" value="Unassembled WGS sequence"/>
</dbReference>
<feature type="region of interest" description="Disordered" evidence="1">
    <location>
        <begin position="109"/>
        <end position="128"/>
    </location>
</feature>
<sequence>MIALITKFLEEEDFEWEPPTEAEMKVIQARRERQDKISKLMGDYLLKGYKMLGECCELCGTILLQDKQKKNYCVACQELDSDIDKDNPALNAQAALSQVRERQLAIQPLPEANGGSSSDSPLSITGLPRPEHCEGAASGLRGPLPSSQPTPIPVPSGSPCFLPPANSTLQPAQPASALTGSVQQHPALTHAEEAVLHKLRWATQELQHAASVEACVQLCSLIRGCADSLRSLKELRLS</sequence>
<dbReference type="AlphaFoldDB" id="A0AAD9E1A9"/>
<dbReference type="InterPro" id="IPR051888">
    <property type="entry name" value="UPF0148_domain"/>
</dbReference>
<dbReference type="Pfam" id="PF06677">
    <property type="entry name" value="Auto_anti-p27"/>
    <property type="match status" value="1"/>
</dbReference>